<evidence type="ECO:0000256" key="5">
    <source>
        <dbReference type="ARBA" id="ARBA00022989"/>
    </source>
</evidence>
<feature type="transmembrane region" description="Helical" evidence="7">
    <location>
        <begin position="254"/>
        <end position="275"/>
    </location>
</feature>
<keyword evidence="4 7" id="KW-0812">Transmembrane</keyword>
<feature type="transmembrane region" description="Helical" evidence="7">
    <location>
        <begin position="563"/>
        <end position="587"/>
    </location>
</feature>
<evidence type="ECO:0000256" key="8">
    <source>
        <dbReference type="SAM" id="SignalP"/>
    </source>
</evidence>
<reference evidence="11 12" key="1">
    <citation type="submission" date="2012-07" db="EMBL/GenBank/DDBJ databases">
        <title>Draft genome sequence of Desulfovibrio magneticus str. Maddingley MBC34 obtained from a metagenomic sequence of a methanogenic enrichment isolated from coal-seam formation water in Victoria, Australia.</title>
        <authorList>
            <person name="Greenfield P."/>
            <person name="Hendry P."/>
            <person name="Li D."/>
            <person name="Rosewarne C.P."/>
            <person name="Tran-Dinh N."/>
            <person name="Elbourne L.D.H."/>
            <person name="Paulsen I.T."/>
            <person name="Midgley D.J."/>
        </authorList>
    </citation>
    <scope>NUCLEOTIDE SEQUENCE [LARGE SCALE GENOMIC DNA]</scope>
    <source>
        <strain evidence="12">Maddingley MBC34</strain>
    </source>
</reference>
<feature type="transmembrane region" description="Helical" evidence="7">
    <location>
        <begin position="310"/>
        <end position="332"/>
    </location>
</feature>
<dbReference type="Gene3D" id="3.30.70.100">
    <property type="match status" value="1"/>
</dbReference>
<evidence type="ECO:0000313" key="12">
    <source>
        <dbReference type="Proteomes" id="UP000006272"/>
    </source>
</evidence>
<evidence type="ECO:0000256" key="6">
    <source>
        <dbReference type="ARBA" id="ARBA00023136"/>
    </source>
</evidence>
<proteinExistence type="inferred from homology"/>
<dbReference type="Gene3D" id="1.10.287.1260">
    <property type="match status" value="1"/>
</dbReference>
<evidence type="ECO:0000313" key="11">
    <source>
        <dbReference type="EMBL" id="EKO38589.1"/>
    </source>
</evidence>
<dbReference type="Pfam" id="PF21082">
    <property type="entry name" value="MS_channel_3rd"/>
    <property type="match status" value="1"/>
</dbReference>
<keyword evidence="5 7" id="KW-1133">Transmembrane helix</keyword>
<dbReference type="Gene3D" id="2.30.30.60">
    <property type="match status" value="1"/>
</dbReference>
<dbReference type="PANTHER" id="PTHR30347:SF1">
    <property type="entry name" value="MECHANOSENSITIVE CHANNEL MSCK"/>
    <property type="match status" value="1"/>
</dbReference>
<sequence>MTLKSVLLAFWLVLAFAVGSLAAGPVAGIGDSDQSWTLVLDALDKQGQIMRSRLEAFKARRDIEIAASRAEMEHLLRERTRLALWQATASDPWEIRTVMAGVARLHREVDHLSQRPQQAWTALEQNVALIESFRDKLDDITRREVPERFRDNLAPTRQQLADLGTEIAALRDSLADETTPLRELGEQLKEAENSLQTALPPAWKAYYADANPSLFSGSYLRFLREDIEDWLLWSNLCLELLRTPAMRGMAVQGAGVGVVAAMLVLGLTLAVRRLGRRHGLSARAQASLLRAGGCAAGGAGFMVLAQYAPFFLFTLLISISETLYAAALVHLSRLTLRDRDLRRPAVLWPTWRLFALGLLLEAGRYPESVTGPIMAVVLLFSARGFLRRHRETPKDMPLERAITAILAYALPPLAVCSLLGLPQTAILSASGLFYVTLALRFAALTVRFLTTLEVERGHGRPPLYIGILTGAGFPFFFMTFLFLFLWLLSNQYGGENVFLEVLNTETRIESVGISLQKLVLLLLGYYVTRAVIALSAAFIADIAGRRRAVERGAKSTLLRVSTYFWWGLYAVFSLSVLGLSLTSIAVVAGGLSVGIGFGLQTTVNNFVSGLILLFGRSVQAGDTIQIGEGEGVVKEVNIRNTEVLTRENATVFVPNSELVSGRIVNWSHKDPSVRRDVNVGVAYGSDTDKVRELLLAAADQCPAVMQNPPPAVLHWDFGASTLDFKLRVWLADVNSAASSLSMIRTAIDRSFRQAGIEIAFPQADLHLRTAPALENLAAPHFAETARLLAAVSDRLDALEQRLAGRPARPGDEPDKGNTP</sequence>
<gene>
    <name evidence="11" type="ORF">B193_2705</name>
</gene>
<dbReference type="InterPro" id="IPR006685">
    <property type="entry name" value="MscS_channel_2nd"/>
</dbReference>
<dbReference type="PANTHER" id="PTHR30347">
    <property type="entry name" value="POTASSIUM CHANNEL RELATED"/>
    <property type="match status" value="1"/>
</dbReference>
<evidence type="ECO:0000259" key="9">
    <source>
        <dbReference type="Pfam" id="PF00924"/>
    </source>
</evidence>
<evidence type="ECO:0000256" key="3">
    <source>
        <dbReference type="ARBA" id="ARBA00022475"/>
    </source>
</evidence>
<evidence type="ECO:0000256" key="4">
    <source>
        <dbReference type="ARBA" id="ARBA00022692"/>
    </source>
</evidence>
<feature type="chain" id="PRO_5003894901" evidence="8">
    <location>
        <begin position="23"/>
        <end position="819"/>
    </location>
</feature>
<dbReference type="Pfam" id="PF00924">
    <property type="entry name" value="MS_channel_2nd"/>
    <property type="match status" value="1"/>
</dbReference>
<dbReference type="InterPro" id="IPR049278">
    <property type="entry name" value="MS_channel_C"/>
</dbReference>
<dbReference type="InterPro" id="IPR010920">
    <property type="entry name" value="LSM_dom_sf"/>
</dbReference>
<evidence type="ECO:0000256" key="7">
    <source>
        <dbReference type="SAM" id="Phobius"/>
    </source>
</evidence>
<dbReference type="InterPro" id="IPR023408">
    <property type="entry name" value="MscS_beta-dom_sf"/>
</dbReference>
<comment type="subcellular location">
    <subcellularLocation>
        <location evidence="1">Cell membrane</location>
        <topology evidence="1">Multi-pass membrane protein</topology>
    </subcellularLocation>
</comment>
<feature type="transmembrane region" description="Helical" evidence="7">
    <location>
        <begin position="287"/>
        <end position="304"/>
    </location>
</feature>
<dbReference type="InterPro" id="IPR011066">
    <property type="entry name" value="MscS_channel_C_sf"/>
</dbReference>
<organism evidence="11 12">
    <name type="scientific">Solidesulfovibrio magneticus str. Maddingley MBC34</name>
    <dbReference type="NCBI Taxonomy" id="1206767"/>
    <lineage>
        <taxon>Bacteria</taxon>
        <taxon>Pseudomonadati</taxon>
        <taxon>Thermodesulfobacteriota</taxon>
        <taxon>Desulfovibrionia</taxon>
        <taxon>Desulfovibrionales</taxon>
        <taxon>Desulfovibrionaceae</taxon>
        <taxon>Solidesulfovibrio</taxon>
    </lineage>
</organism>
<dbReference type="Proteomes" id="UP000006272">
    <property type="component" value="Unassembled WGS sequence"/>
</dbReference>
<evidence type="ECO:0000256" key="1">
    <source>
        <dbReference type="ARBA" id="ARBA00004651"/>
    </source>
</evidence>
<feature type="transmembrane region" description="Helical" evidence="7">
    <location>
        <begin position="398"/>
        <end position="420"/>
    </location>
</feature>
<evidence type="ECO:0000259" key="10">
    <source>
        <dbReference type="Pfam" id="PF21082"/>
    </source>
</evidence>
<dbReference type="PATRIC" id="fig|1206767.3.peg.2652"/>
<comment type="similarity">
    <text evidence="2">Belongs to the MscS (TC 1.A.23) family.</text>
</comment>
<evidence type="ECO:0000256" key="2">
    <source>
        <dbReference type="ARBA" id="ARBA00008017"/>
    </source>
</evidence>
<dbReference type="SUPFAM" id="SSF82861">
    <property type="entry name" value="Mechanosensitive channel protein MscS (YggB), transmembrane region"/>
    <property type="match status" value="1"/>
</dbReference>
<keyword evidence="3" id="KW-1003">Cell membrane</keyword>
<keyword evidence="8" id="KW-0732">Signal</keyword>
<dbReference type="EMBL" id="ALAO01000230">
    <property type="protein sequence ID" value="EKO38589.1"/>
    <property type="molecule type" value="Genomic_DNA"/>
</dbReference>
<dbReference type="InterPro" id="IPR052702">
    <property type="entry name" value="MscS-like_channel"/>
</dbReference>
<accession>K6GBW7</accession>
<feature type="transmembrane region" description="Helical" evidence="7">
    <location>
        <begin position="432"/>
        <end position="450"/>
    </location>
</feature>
<dbReference type="AlphaFoldDB" id="K6GBW7"/>
<protein>
    <submittedName>
        <fullName evidence="11">Small-conductance mechanosensitive channel</fullName>
    </submittedName>
</protein>
<feature type="transmembrane region" description="Helical" evidence="7">
    <location>
        <begin position="518"/>
        <end position="542"/>
    </location>
</feature>
<name>K6GBW7_9BACT</name>
<dbReference type="InterPro" id="IPR011014">
    <property type="entry name" value="MscS_channel_TM-2"/>
</dbReference>
<keyword evidence="6 7" id="KW-0472">Membrane</keyword>
<dbReference type="GO" id="GO:0005886">
    <property type="term" value="C:plasma membrane"/>
    <property type="evidence" value="ECO:0007669"/>
    <property type="project" value="UniProtKB-SubCell"/>
</dbReference>
<feature type="domain" description="Mechanosensitive ion channel MscS" evidence="9">
    <location>
        <begin position="601"/>
        <end position="668"/>
    </location>
</feature>
<feature type="transmembrane region" description="Helical" evidence="7">
    <location>
        <begin position="462"/>
        <end position="488"/>
    </location>
</feature>
<comment type="caution">
    <text evidence="11">The sequence shown here is derived from an EMBL/GenBank/DDBJ whole genome shotgun (WGS) entry which is preliminary data.</text>
</comment>
<feature type="signal peptide" evidence="8">
    <location>
        <begin position="1"/>
        <end position="22"/>
    </location>
</feature>
<feature type="domain" description="Mechanosensitive ion channel MscS C-terminal" evidence="10">
    <location>
        <begin position="677"/>
        <end position="758"/>
    </location>
</feature>
<dbReference type="SUPFAM" id="SSF82689">
    <property type="entry name" value="Mechanosensitive channel protein MscS (YggB), C-terminal domain"/>
    <property type="match status" value="1"/>
</dbReference>
<dbReference type="SUPFAM" id="SSF50182">
    <property type="entry name" value="Sm-like ribonucleoproteins"/>
    <property type="match status" value="1"/>
</dbReference>
<dbReference type="GO" id="GO:0008381">
    <property type="term" value="F:mechanosensitive monoatomic ion channel activity"/>
    <property type="evidence" value="ECO:0007669"/>
    <property type="project" value="UniProtKB-ARBA"/>
</dbReference>